<dbReference type="GeneID" id="80909727"/>
<dbReference type="Proteomes" id="UP001140513">
    <property type="component" value="Unassembled WGS sequence"/>
</dbReference>
<accession>A0A9W8XM37</accession>
<dbReference type="InterPro" id="IPR052988">
    <property type="entry name" value="Oryzine_lactonohydrolase"/>
</dbReference>
<name>A0A9W8XM37_9PLEO</name>
<dbReference type="EMBL" id="JAPEUX010000004">
    <property type="protein sequence ID" value="KAJ4354460.1"/>
    <property type="molecule type" value="Genomic_DNA"/>
</dbReference>
<dbReference type="RefSeq" id="XP_056072234.1">
    <property type="nucleotide sequence ID" value="XM_056214967.1"/>
</dbReference>
<feature type="domain" description="SMP-30/Gluconolactonase/LRE-like region" evidence="2">
    <location>
        <begin position="318"/>
        <end position="404"/>
    </location>
</feature>
<evidence type="ECO:0000313" key="4">
    <source>
        <dbReference type="Proteomes" id="UP001140513"/>
    </source>
</evidence>
<dbReference type="Gene3D" id="2.120.10.30">
    <property type="entry name" value="TolB, C-terminal domain"/>
    <property type="match status" value="1"/>
</dbReference>
<keyword evidence="4" id="KW-1185">Reference proteome</keyword>
<dbReference type="PANTHER" id="PTHR47064:SF2">
    <property type="entry name" value="SMP-30_GLUCONOLACTONASE_LRE-LIKE REGION DOMAIN-CONTAINING PROTEIN-RELATED"/>
    <property type="match status" value="1"/>
</dbReference>
<dbReference type="AlphaFoldDB" id="A0A9W8XM37"/>
<organism evidence="3 4">
    <name type="scientific">Didymosphaeria variabile</name>
    <dbReference type="NCBI Taxonomy" id="1932322"/>
    <lineage>
        <taxon>Eukaryota</taxon>
        <taxon>Fungi</taxon>
        <taxon>Dikarya</taxon>
        <taxon>Ascomycota</taxon>
        <taxon>Pezizomycotina</taxon>
        <taxon>Dothideomycetes</taxon>
        <taxon>Pleosporomycetidae</taxon>
        <taxon>Pleosporales</taxon>
        <taxon>Massarineae</taxon>
        <taxon>Didymosphaeriaceae</taxon>
        <taxon>Didymosphaeria</taxon>
    </lineage>
</organism>
<comment type="caution">
    <text evidence="3">The sequence shown here is derived from an EMBL/GenBank/DDBJ whole genome shotgun (WGS) entry which is preliminary data.</text>
</comment>
<dbReference type="Pfam" id="PF08450">
    <property type="entry name" value="SGL"/>
    <property type="match status" value="1"/>
</dbReference>
<feature type="signal peptide" evidence="1">
    <location>
        <begin position="1"/>
        <end position="19"/>
    </location>
</feature>
<dbReference type="OrthoDB" id="423498at2759"/>
<dbReference type="InterPro" id="IPR011042">
    <property type="entry name" value="6-blade_b-propeller_TolB-like"/>
</dbReference>
<dbReference type="InterPro" id="IPR013658">
    <property type="entry name" value="SGL"/>
</dbReference>
<sequence>MRSIPTFIFAFCLQGITHAQDLQPSGATAPVAQLCGGSSDIVCVQRYGSVLPYHFFRNVSSNSGILDFRNTSVPSDPSFQLLSDANFVVFDQQRGLQYLGSPTYDFVFKVSEAVHEAPVYVPTQRKLYISQLAPPAGYLPQLVVDLNPSVPTLSEYLPDPPIYAPNGGTSYGNGTKILFAASGGNNSIGNPPTEQRVSLRVLDPTTNKSTVLLNNYFGSYFNCIDDVVVHPTAGYIYFTDPYYSLYNALTDTAPQLPTASYRFNPVTGATFLIDDTLIQPNGIALNPAADTLYISDTGAVQGLVDPNATAQERATTYNVTRPATIYAFDVTHNGTRVSNKRSFYLSDSWVPDGLKVSREGLVLTGAGTGVDVIDDVGQLLFRIQTNYTVQNFAFVGDDLRELWLMGNGGISRVKGLNIQGQKLT</sequence>
<protein>
    <recommendedName>
        <fullName evidence="2">SMP-30/Gluconolactonase/LRE-like region domain-containing protein</fullName>
    </recommendedName>
</protein>
<dbReference type="SUPFAM" id="SSF63829">
    <property type="entry name" value="Calcium-dependent phosphotriesterase"/>
    <property type="match status" value="1"/>
</dbReference>
<proteinExistence type="predicted"/>
<evidence type="ECO:0000256" key="1">
    <source>
        <dbReference type="SAM" id="SignalP"/>
    </source>
</evidence>
<feature type="chain" id="PRO_5040828308" description="SMP-30/Gluconolactonase/LRE-like region domain-containing protein" evidence="1">
    <location>
        <begin position="20"/>
        <end position="424"/>
    </location>
</feature>
<dbReference type="PANTHER" id="PTHR47064">
    <property type="entry name" value="PUTATIVE (AFU_ORTHOLOGUE AFUA_1G08990)-RELATED"/>
    <property type="match status" value="1"/>
</dbReference>
<keyword evidence="1" id="KW-0732">Signal</keyword>
<reference evidence="3" key="1">
    <citation type="submission" date="2022-10" db="EMBL/GenBank/DDBJ databases">
        <title>Tapping the CABI collections for fungal endophytes: first genome assemblies for Collariella, Neodidymelliopsis, Ascochyta clinopodiicola, Didymella pomorum, Didymosphaeria variabile, Neocosmospora piperis and Neocucurbitaria cava.</title>
        <authorList>
            <person name="Hill R."/>
        </authorList>
    </citation>
    <scope>NUCLEOTIDE SEQUENCE</scope>
    <source>
        <strain evidence="3">IMI 356815</strain>
    </source>
</reference>
<evidence type="ECO:0000313" key="3">
    <source>
        <dbReference type="EMBL" id="KAJ4354460.1"/>
    </source>
</evidence>
<gene>
    <name evidence="3" type="ORF">N0V89_006197</name>
</gene>
<evidence type="ECO:0000259" key="2">
    <source>
        <dbReference type="Pfam" id="PF08450"/>
    </source>
</evidence>